<dbReference type="Gene3D" id="3.40.1190.20">
    <property type="match status" value="1"/>
</dbReference>
<evidence type="ECO:0000259" key="5">
    <source>
        <dbReference type="Pfam" id="PF00294"/>
    </source>
</evidence>
<dbReference type="Proteomes" id="UP000824890">
    <property type="component" value="Unassembled WGS sequence"/>
</dbReference>
<accession>A0ABQ7ZWD0</accession>
<evidence type="ECO:0000313" key="6">
    <source>
        <dbReference type="EMBL" id="KAH0884561.1"/>
    </source>
</evidence>
<comment type="caution">
    <text evidence="6">The sequence shown here is derived from an EMBL/GenBank/DDBJ whole genome shotgun (WGS) entry which is preliminary data.</text>
</comment>
<feature type="region of interest" description="Disordered" evidence="4">
    <location>
        <begin position="244"/>
        <end position="264"/>
    </location>
</feature>
<dbReference type="EMBL" id="JAGKQM010000014">
    <property type="protein sequence ID" value="KAH0884561.1"/>
    <property type="molecule type" value="Genomic_DNA"/>
</dbReference>
<evidence type="ECO:0000256" key="3">
    <source>
        <dbReference type="ARBA" id="ARBA00022777"/>
    </source>
</evidence>
<keyword evidence="3" id="KW-0418">Kinase</keyword>
<dbReference type="PANTHER" id="PTHR43085:SF21">
    <property type="entry name" value="FRUCTOKINASE-1-RELATED"/>
    <property type="match status" value="1"/>
</dbReference>
<sequence length="297" mass="33024">MKKPKKEEQPLNLGLLELVRIPNVSVWYWTAPTDFVSFGEMLIDFVPTESGVSLAEAPVFLKAPGGAPAIVAIAVSRFGGQSAFGGKLGDNEFGHMLAGILRKNGVADQEFNFDTGARTALAFVTLKADGDREFVFYWNHSADMLLRPDELNLELIRSVLKEMCYDEDQKREASRESKDGGKDETQMCSSYGFEFKSSPSTMIFLLFDSWFLCCHVSSALIPLSEFSEAAVMKKYGVQPDAETLDIPNTAARQKSDDNGKRKQPCCEQRRMPCYRREGSPLSSVLILLGEPDNRCMS</sequence>
<proteinExistence type="inferred from homology"/>
<feature type="domain" description="Carbohydrate kinase PfkB" evidence="5">
    <location>
        <begin position="34"/>
        <end position="156"/>
    </location>
</feature>
<comment type="similarity">
    <text evidence="1">Belongs to the carbohydrate kinase PfkB family.</text>
</comment>
<protein>
    <recommendedName>
        <fullName evidence="5">Carbohydrate kinase PfkB domain-containing protein</fullName>
    </recommendedName>
</protein>
<evidence type="ECO:0000256" key="1">
    <source>
        <dbReference type="ARBA" id="ARBA00010688"/>
    </source>
</evidence>
<dbReference type="SUPFAM" id="SSF53613">
    <property type="entry name" value="Ribokinase-like"/>
    <property type="match status" value="1"/>
</dbReference>
<keyword evidence="2" id="KW-0808">Transferase</keyword>
<name>A0ABQ7ZWD0_BRANA</name>
<evidence type="ECO:0000313" key="7">
    <source>
        <dbReference type="Proteomes" id="UP000824890"/>
    </source>
</evidence>
<dbReference type="InterPro" id="IPR050306">
    <property type="entry name" value="PfkB_Carbo_kinase"/>
</dbReference>
<dbReference type="Pfam" id="PF00294">
    <property type="entry name" value="PfkB"/>
    <property type="match status" value="1"/>
</dbReference>
<dbReference type="InterPro" id="IPR011611">
    <property type="entry name" value="PfkB_dom"/>
</dbReference>
<gene>
    <name evidence="6" type="ORF">HID58_060657</name>
</gene>
<keyword evidence="7" id="KW-1185">Reference proteome</keyword>
<dbReference type="PANTHER" id="PTHR43085">
    <property type="entry name" value="HEXOKINASE FAMILY MEMBER"/>
    <property type="match status" value="1"/>
</dbReference>
<dbReference type="InterPro" id="IPR029056">
    <property type="entry name" value="Ribokinase-like"/>
</dbReference>
<evidence type="ECO:0000256" key="2">
    <source>
        <dbReference type="ARBA" id="ARBA00022679"/>
    </source>
</evidence>
<reference evidence="6 7" key="1">
    <citation type="submission" date="2021-05" db="EMBL/GenBank/DDBJ databases">
        <title>Genome Assembly of Synthetic Allotetraploid Brassica napus Reveals Homoeologous Exchanges between Subgenomes.</title>
        <authorList>
            <person name="Davis J.T."/>
        </authorList>
    </citation>
    <scope>NUCLEOTIDE SEQUENCE [LARGE SCALE GENOMIC DNA]</scope>
    <source>
        <strain evidence="7">cv. Da-Ae</strain>
        <tissue evidence="6">Seedling</tissue>
    </source>
</reference>
<organism evidence="6 7">
    <name type="scientific">Brassica napus</name>
    <name type="common">Rape</name>
    <dbReference type="NCBI Taxonomy" id="3708"/>
    <lineage>
        <taxon>Eukaryota</taxon>
        <taxon>Viridiplantae</taxon>
        <taxon>Streptophyta</taxon>
        <taxon>Embryophyta</taxon>
        <taxon>Tracheophyta</taxon>
        <taxon>Spermatophyta</taxon>
        <taxon>Magnoliopsida</taxon>
        <taxon>eudicotyledons</taxon>
        <taxon>Gunneridae</taxon>
        <taxon>Pentapetalae</taxon>
        <taxon>rosids</taxon>
        <taxon>malvids</taxon>
        <taxon>Brassicales</taxon>
        <taxon>Brassicaceae</taxon>
        <taxon>Brassiceae</taxon>
        <taxon>Brassica</taxon>
    </lineage>
</organism>
<evidence type="ECO:0000256" key="4">
    <source>
        <dbReference type="SAM" id="MobiDB-lite"/>
    </source>
</evidence>